<dbReference type="GO" id="GO:0015562">
    <property type="term" value="F:efflux transmembrane transporter activity"/>
    <property type="evidence" value="ECO:0007669"/>
    <property type="project" value="InterPro"/>
</dbReference>
<organism evidence="10 11">
    <name type="scientific">Opitutus terrae (strain DSM 11246 / JCM 15787 / PB90-1)</name>
    <dbReference type="NCBI Taxonomy" id="452637"/>
    <lineage>
        <taxon>Bacteria</taxon>
        <taxon>Pseudomonadati</taxon>
        <taxon>Verrucomicrobiota</taxon>
        <taxon>Opitutia</taxon>
        <taxon>Opitutales</taxon>
        <taxon>Opitutaceae</taxon>
        <taxon>Opitutus</taxon>
    </lineage>
</organism>
<evidence type="ECO:0000256" key="6">
    <source>
        <dbReference type="ARBA" id="ARBA00023136"/>
    </source>
</evidence>
<dbReference type="PANTHER" id="PTHR30026">
    <property type="entry name" value="OUTER MEMBRANE PROTEIN TOLC"/>
    <property type="match status" value="1"/>
</dbReference>
<evidence type="ECO:0000256" key="8">
    <source>
        <dbReference type="SAM" id="Coils"/>
    </source>
</evidence>
<dbReference type="RefSeq" id="WP_012377232.1">
    <property type="nucleotide sequence ID" value="NC_010571.1"/>
</dbReference>
<dbReference type="eggNOG" id="COG1538">
    <property type="taxonomic scope" value="Bacteria"/>
</dbReference>
<accession>B1ZPZ7</accession>
<name>B1ZPZ7_OPITP</name>
<dbReference type="AlphaFoldDB" id="B1ZPZ7"/>
<protein>
    <submittedName>
        <fullName evidence="10">Outer membrane efflux protein</fullName>
    </submittedName>
</protein>
<keyword evidence="11" id="KW-1185">Reference proteome</keyword>
<dbReference type="KEGG" id="ote:Oter_4447"/>
<evidence type="ECO:0000256" key="4">
    <source>
        <dbReference type="ARBA" id="ARBA00022452"/>
    </source>
</evidence>
<dbReference type="GO" id="GO:1990281">
    <property type="term" value="C:efflux pump complex"/>
    <property type="evidence" value="ECO:0007669"/>
    <property type="project" value="TreeGrafter"/>
</dbReference>
<evidence type="ECO:0000313" key="11">
    <source>
        <dbReference type="Proteomes" id="UP000007013"/>
    </source>
</evidence>
<evidence type="ECO:0000313" key="10">
    <source>
        <dbReference type="EMBL" id="ACB77718.1"/>
    </source>
</evidence>
<keyword evidence="8" id="KW-0175">Coiled coil</keyword>
<comment type="similarity">
    <text evidence="2">Belongs to the outer membrane factor (OMF) (TC 1.B.17) family.</text>
</comment>
<feature type="signal peptide" evidence="9">
    <location>
        <begin position="1"/>
        <end position="21"/>
    </location>
</feature>
<dbReference type="GO" id="GO:0009279">
    <property type="term" value="C:cell outer membrane"/>
    <property type="evidence" value="ECO:0007669"/>
    <property type="project" value="UniProtKB-SubCell"/>
</dbReference>
<proteinExistence type="inferred from homology"/>
<evidence type="ECO:0000256" key="9">
    <source>
        <dbReference type="SAM" id="SignalP"/>
    </source>
</evidence>
<dbReference type="HOGENOM" id="CLU_012817_10_6_0"/>
<sequence length="459" mass="49063">MKSSHSIPLVGYLLCCFAATAAPDSRPPVPNRFDLNTAIAFALENNFAIRRARERIREQEGIVTTVTAAALPNVSAAGSYQHSGVQSVATGSSGVPLFIAKGPSWRMSLTASQTVFAGGGVRASIRGAEMEREAATLDLQAVVNEALLDVRTRFYDVLLAREQIKVQEQNLELLQSQLSYATQRAQAGTISAFERLRAEVAVANAKPPLIRSRNNLRIAIEELRQAIGFRAEKLGTGGEVPEFMGTLSFEPVSFELAAAMAAAQADRPDLRRLEKLAAAQREGITVARSRYYPSLALGAGGDLRKGPTTSFGDSIKGLRGFAQSRLEVNPRATSGAIMQAGSQAEQAGLTESEARLAAEVEVRRAFFAIERASELVGAMQKTVGQAEEAVRLATMRFEAGVATQLDVLVAQLELTTARTSQLQAFHGHNVAVAQLRKAIGVSEVDYANAAAPAQTTRAP</sequence>
<dbReference type="InterPro" id="IPR051906">
    <property type="entry name" value="TolC-like"/>
</dbReference>
<keyword evidence="4" id="KW-1134">Transmembrane beta strand</keyword>
<comment type="subcellular location">
    <subcellularLocation>
        <location evidence="1">Cell outer membrane</location>
    </subcellularLocation>
</comment>
<keyword evidence="3" id="KW-0813">Transport</keyword>
<dbReference type="Gene3D" id="1.20.1600.10">
    <property type="entry name" value="Outer membrane efflux proteins (OEP)"/>
    <property type="match status" value="1"/>
</dbReference>
<dbReference type="InterPro" id="IPR003423">
    <property type="entry name" value="OMP_efflux"/>
</dbReference>
<evidence type="ECO:0000256" key="7">
    <source>
        <dbReference type="ARBA" id="ARBA00023237"/>
    </source>
</evidence>
<evidence type="ECO:0000256" key="1">
    <source>
        <dbReference type="ARBA" id="ARBA00004442"/>
    </source>
</evidence>
<evidence type="ECO:0000256" key="3">
    <source>
        <dbReference type="ARBA" id="ARBA00022448"/>
    </source>
</evidence>
<keyword evidence="9" id="KW-0732">Signal</keyword>
<dbReference type="EMBL" id="CP001032">
    <property type="protein sequence ID" value="ACB77718.1"/>
    <property type="molecule type" value="Genomic_DNA"/>
</dbReference>
<dbReference type="SUPFAM" id="SSF56954">
    <property type="entry name" value="Outer membrane efflux proteins (OEP)"/>
    <property type="match status" value="1"/>
</dbReference>
<dbReference type="Pfam" id="PF02321">
    <property type="entry name" value="OEP"/>
    <property type="match status" value="2"/>
</dbReference>
<evidence type="ECO:0000256" key="2">
    <source>
        <dbReference type="ARBA" id="ARBA00007613"/>
    </source>
</evidence>
<dbReference type="STRING" id="452637.Oter_4447"/>
<dbReference type="Proteomes" id="UP000007013">
    <property type="component" value="Chromosome"/>
</dbReference>
<keyword evidence="6" id="KW-0472">Membrane</keyword>
<dbReference type="GO" id="GO:0015288">
    <property type="term" value="F:porin activity"/>
    <property type="evidence" value="ECO:0007669"/>
    <property type="project" value="TreeGrafter"/>
</dbReference>
<reference evidence="10 11" key="1">
    <citation type="journal article" date="2011" name="J. Bacteriol.">
        <title>Genome sequence of the verrucomicrobium Opitutus terrae PB90-1, an abundant inhabitant of rice paddy soil ecosystems.</title>
        <authorList>
            <person name="van Passel M.W."/>
            <person name="Kant R."/>
            <person name="Palva A."/>
            <person name="Copeland A."/>
            <person name="Lucas S."/>
            <person name="Lapidus A."/>
            <person name="Glavina del Rio T."/>
            <person name="Pitluck S."/>
            <person name="Goltsman E."/>
            <person name="Clum A."/>
            <person name="Sun H."/>
            <person name="Schmutz J."/>
            <person name="Larimer F.W."/>
            <person name="Land M.L."/>
            <person name="Hauser L."/>
            <person name="Kyrpides N."/>
            <person name="Mikhailova N."/>
            <person name="Richardson P.P."/>
            <person name="Janssen P.H."/>
            <person name="de Vos W.M."/>
            <person name="Smidt H."/>
        </authorList>
    </citation>
    <scope>NUCLEOTIDE SEQUENCE [LARGE SCALE GENOMIC DNA]</scope>
    <source>
        <strain evidence="11">DSM 11246 / JCM 15787 / PB90-1</strain>
    </source>
</reference>
<evidence type="ECO:0000256" key="5">
    <source>
        <dbReference type="ARBA" id="ARBA00022692"/>
    </source>
</evidence>
<keyword evidence="5" id="KW-0812">Transmembrane</keyword>
<feature type="coiled-coil region" evidence="8">
    <location>
        <begin position="157"/>
        <end position="184"/>
    </location>
</feature>
<feature type="chain" id="PRO_5002772585" evidence="9">
    <location>
        <begin position="22"/>
        <end position="459"/>
    </location>
</feature>
<gene>
    <name evidence="10" type="ordered locus">Oter_4447</name>
</gene>
<keyword evidence="7" id="KW-0998">Cell outer membrane</keyword>
<dbReference type="PANTHER" id="PTHR30026:SF20">
    <property type="entry name" value="OUTER MEMBRANE PROTEIN TOLC"/>
    <property type="match status" value="1"/>
</dbReference>